<organism evidence="1 2">
    <name type="scientific">Artomyces pyxidatus</name>
    <dbReference type="NCBI Taxonomy" id="48021"/>
    <lineage>
        <taxon>Eukaryota</taxon>
        <taxon>Fungi</taxon>
        <taxon>Dikarya</taxon>
        <taxon>Basidiomycota</taxon>
        <taxon>Agaricomycotina</taxon>
        <taxon>Agaricomycetes</taxon>
        <taxon>Russulales</taxon>
        <taxon>Auriscalpiaceae</taxon>
        <taxon>Artomyces</taxon>
    </lineage>
</organism>
<reference evidence="1" key="1">
    <citation type="submission" date="2021-03" db="EMBL/GenBank/DDBJ databases">
        <authorList>
            <consortium name="DOE Joint Genome Institute"/>
            <person name="Ahrendt S."/>
            <person name="Looney B.P."/>
            <person name="Miyauchi S."/>
            <person name="Morin E."/>
            <person name="Drula E."/>
            <person name="Courty P.E."/>
            <person name="Chicoki N."/>
            <person name="Fauchery L."/>
            <person name="Kohler A."/>
            <person name="Kuo A."/>
            <person name="Labutti K."/>
            <person name="Pangilinan J."/>
            <person name="Lipzen A."/>
            <person name="Riley R."/>
            <person name="Andreopoulos W."/>
            <person name="He G."/>
            <person name="Johnson J."/>
            <person name="Barry K.W."/>
            <person name="Grigoriev I.V."/>
            <person name="Nagy L."/>
            <person name="Hibbett D."/>
            <person name="Henrissat B."/>
            <person name="Matheny P.B."/>
            <person name="Labbe J."/>
            <person name="Martin F."/>
        </authorList>
    </citation>
    <scope>NUCLEOTIDE SEQUENCE</scope>
    <source>
        <strain evidence="1">HHB10654</strain>
    </source>
</reference>
<accession>A0ACB8TA10</accession>
<dbReference type="EMBL" id="MU277194">
    <property type="protein sequence ID" value="KAI0065754.1"/>
    <property type="molecule type" value="Genomic_DNA"/>
</dbReference>
<gene>
    <name evidence="1" type="ORF">BV25DRAFT_1798125</name>
</gene>
<proteinExistence type="predicted"/>
<evidence type="ECO:0000313" key="2">
    <source>
        <dbReference type="Proteomes" id="UP000814140"/>
    </source>
</evidence>
<protein>
    <submittedName>
        <fullName evidence="1">Cytochrome P450</fullName>
    </submittedName>
</protein>
<reference evidence="1" key="2">
    <citation type="journal article" date="2022" name="New Phytol.">
        <title>Evolutionary transition to the ectomycorrhizal habit in the genomes of a hyperdiverse lineage of mushroom-forming fungi.</title>
        <authorList>
            <person name="Looney B."/>
            <person name="Miyauchi S."/>
            <person name="Morin E."/>
            <person name="Drula E."/>
            <person name="Courty P.E."/>
            <person name="Kohler A."/>
            <person name="Kuo A."/>
            <person name="LaButti K."/>
            <person name="Pangilinan J."/>
            <person name="Lipzen A."/>
            <person name="Riley R."/>
            <person name="Andreopoulos W."/>
            <person name="He G."/>
            <person name="Johnson J."/>
            <person name="Nolan M."/>
            <person name="Tritt A."/>
            <person name="Barry K.W."/>
            <person name="Grigoriev I.V."/>
            <person name="Nagy L.G."/>
            <person name="Hibbett D."/>
            <person name="Henrissat B."/>
            <person name="Matheny P.B."/>
            <person name="Labbe J."/>
            <person name="Martin F.M."/>
        </authorList>
    </citation>
    <scope>NUCLEOTIDE SEQUENCE</scope>
    <source>
        <strain evidence="1">HHB10654</strain>
    </source>
</reference>
<evidence type="ECO:0000313" key="1">
    <source>
        <dbReference type="EMBL" id="KAI0065754.1"/>
    </source>
</evidence>
<dbReference type="Proteomes" id="UP000814140">
    <property type="component" value="Unassembled WGS sequence"/>
</dbReference>
<name>A0ACB8TA10_9AGAM</name>
<comment type="caution">
    <text evidence="1">The sequence shown here is derived from an EMBL/GenBank/DDBJ whole genome shotgun (WGS) entry which is preliminary data.</text>
</comment>
<keyword evidence="2" id="KW-1185">Reference proteome</keyword>
<sequence>MSSVLVLTASLVVASAVLLLLCTLHDYRKRKGLPYPPGPTPLPVIGNLLDIPTVESWVTYTEWEKKYGEIMSMQVLGNFIVVLQSYKAMKDLLERRGQIYSDRPVSPFFDMMELHWAIPIARYAEQWRSGRRALDRSLRQSAAVLYRPIQKAKAHAFLKNLLARPEDFREHLEHFQGAMLMAITYGYDVEERHDVHLGKARELSDLAASTVLPGALLVNDLPFLRHLPEWLPGMDFKSLARHGRVLAEEVVNGPFNFVKEAMEKGTARPSLARESLRESQDGSQMAERDIATALGSLYAGGSDTTVSALSSFFLMLVLYPSVQKKAQAELDAVTGGARLPDFDDRANLPYVDALCKELLRWRMVTPLGLPHATTEDDVYNGLFIPKGAIVLANSWAILHDSSLYPEPETFKPERFITADGRVKDDHLLNVAFGFGKRLCPGRHIVDSTLFIVVSFILATFSVSKAKDDYGYEIPVEDEYTGMQLSQPVPFKCSIVPRTEATKGLITDVIATE</sequence>